<dbReference type="Proteomes" id="UP001271007">
    <property type="component" value="Unassembled WGS sequence"/>
</dbReference>
<keyword evidence="3" id="KW-1185">Reference proteome</keyword>
<feature type="region of interest" description="Disordered" evidence="1">
    <location>
        <begin position="280"/>
        <end position="310"/>
    </location>
</feature>
<dbReference type="PANTHER" id="PTHR10622">
    <property type="entry name" value="HET DOMAIN-CONTAINING PROTEIN"/>
    <property type="match status" value="1"/>
</dbReference>
<feature type="compositionally biased region" description="Basic and acidic residues" evidence="1">
    <location>
        <begin position="280"/>
        <end position="294"/>
    </location>
</feature>
<evidence type="ECO:0000313" key="2">
    <source>
        <dbReference type="EMBL" id="KAK3053635.1"/>
    </source>
</evidence>
<accession>A0AAJ0G9Q5</accession>
<dbReference type="EMBL" id="JAWDJX010000015">
    <property type="protein sequence ID" value="KAK3053635.1"/>
    <property type="molecule type" value="Genomic_DNA"/>
</dbReference>
<comment type="caution">
    <text evidence="2">The sequence shown here is derived from an EMBL/GenBank/DDBJ whole genome shotgun (WGS) entry which is preliminary data.</text>
</comment>
<proteinExistence type="predicted"/>
<dbReference type="AlphaFoldDB" id="A0AAJ0G9Q5"/>
<protein>
    <submittedName>
        <fullName evidence="2">Uncharacterized protein</fullName>
    </submittedName>
</protein>
<evidence type="ECO:0000256" key="1">
    <source>
        <dbReference type="SAM" id="MobiDB-lite"/>
    </source>
</evidence>
<reference evidence="2" key="1">
    <citation type="submission" date="2023-04" db="EMBL/GenBank/DDBJ databases">
        <title>Black Yeasts Isolated from many extreme environments.</title>
        <authorList>
            <person name="Coleine C."/>
            <person name="Stajich J.E."/>
            <person name="Selbmann L."/>
        </authorList>
    </citation>
    <scope>NUCLEOTIDE SEQUENCE</scope>
    <source>
        <strain evidence="2">CCFEE 5312</strain>
    </source>
</reference>
<evidence type="ECO:0000313" key="3">
    <source>
        <dbReference type="Proteomes" id="UP001271007"/>
    </source>
</evidence>
<name>A0AAJ0G9Q5_9PEZI</name>
<sequence length="505" mass="57107">MRLLHVQTLKFEQFPDDDVPSYIVASHGWSKDEATFADLKEHVEKKGDGFKKVIGFCGAAGHQVDMDRQLLYRQETPGGAFEAINTMFWWYRKADECFAYLVDVSSLDHFAGSEWFERGWTLQELLGPTSVVFFTRAWIVAGHKSATPDKEVTRWRGPVLNGTVSQLTGVPLDVLRDISAIQRHSVDEGMAWTRGRKTTKVEDRTYSIIGLFGVHMPLIYGEGHENARVRLAEEISKRYANDVRNALKDEGVTRCISRQRHGYNHMPTNVSPPQHLDHLNETPEHRGELADGRRAQGPGLQNLEPKGRSANEAATSYFRRLLNIEGSRLRIAEERLALERAGEMHTIEERGVYGLPSLTCSPRNPNALSGQTFVHGRWNGEADSLVSSLSPVSSYKADDKERYVYEMEGSMPTIKKRDGHEMTEKDVLAHREKVYSGVEDLRRKKVGKYMNYGYTTTSREVPGRVSRADTTMIGGQGVAIREPSQMEIDFGLHRQFSFDGRSVDD</sequence>
<organism evidence="2 3">
    <name type="scientific">Extremus antarcticus</name>
    <dbReference type="NCBI Taxonomy" id="702011"/>
    <lineage>
        <taxon>Eukaryota</taxon>
        <taxon>Fungi</taxon>
        <taxon>Dikarya</taxon>
        <taxon>Ascomycota</taxon>
        <taxon>Pezizomycotina</taxon>
        <taxon>Dothideomycetes</taxon>
        <taxon>Dothideomycetidae</taxon>
        <taxon>Mycosphaerellales</taxon>
        <taxon>Extremaceae</taxon>
        <taxon>Extremus</taxon>
    </lineage>
</organism>
<dbReference type="PANTHER" id="PTHR10622:SF10">
    <property type="entry name" value="HET DOMAIN-CONTAINING PROTEIN"/>
    <property type="match status" value="1"/>
</dbReference>
<gene>
    <name evidence="2" type="ORF">LTR09_005379</name>
</gene>